<gene>
    <name evidence="4" type="ORF">CH339_12045</name>
</gene>
<organism evidence="4 5">
    <name type="scientific">Rhodobium orientis</name>
    <dbReference type="NCBI Taxonomy" id="34017"/>
    <lineage>
        <taxon>Bacteria</taxon>
        <taxon>Pseudomonadati</taxon>
        <taxon>Pseudomonadota</taxon>
        <taxon>Alphaproteobacteria</taxon>
        <taxon>Hyphomicrobiales</taxon>
        <taxon>Rhodobiaceae</taxon>
        <taxon>Rhodobium</taxon>
    </lineage>
</organism>
<protein>
    <submittedName>
        <fullName evidence="4">Polysaccharide biosynthesis protein</fullName>
    </submittedName>
</protein>
<dbReference type="Proteomes" id="UP000249299">
    <property type="component" value="Unassembled WGS sequence"/>
</dbReference>
<keyword evidence="1" id="KW-0732">Signal</keyword>
<dbReference type="AlphaFoldDB" id="A0A327JNG4"/>
<reference evidence="4 5" key="1">
    <citation type="submission" date="2017-07" db="EMBL/GenBank/DDBJ databases">
        <title>Draft Genome Sequences of Select Purple Nonsulfur Bacteria.</title>
        <authorList>
            <person name="Lasarre B."/>
            <person name="Mckinlay J.B."/>
        </authorList>
    </citation>
    <scope>NUCLEOTIDE SEQUENCE [LARGE SCALE GENOMIC DNA]</scope>
    <source>
        <strain evidence="4 5">DSM 11290</strain>
    </source>
</reference>
<accession>A0A327JNG4</accession>
<dbReference type="Pfam" id="PF02563">
    <property type="entry name" value="Poly_export"/>
    <property type="match status" value="1"/>
</dbReference>
<dbReference type="PANTHER" id="PTHR33619">
    <property type="entry name" value="POLYSACCHARIDE EXPORT PROTEIN GFCE-RELATED"/>
    <property type="match status" value="1"/>
</dbReference>
<dbReference type="Gene3D" id="3.10.560.10">
    <property type="entry name" value="Outer membrane lipoprotein wza domain like"/>
    <property type="match status" value="1"/>
</dbReference>
<dbReference type="GO" id="GO:0015159">
    <property type="term" value="F:polysaccharide transmembrane transporter activity"/>
    <property type="evidence" value="ECO:0007669"/>
    <property type="project" value="InterPro"/>
</dbReference>
<evidence type="ECO:0000256" key="2">
    <source>
        <dbReference type="SAM" id="MobiDB-lite"/>
    </source>
</evidence>
<feature type="region of interest" description="Disordered" evidence="2">
    <location>
        <begin position="48"/>
        <end position="76"/>
    </location>
</feature>
<proteinExistence type="predicted"/>
<evidence type="ECO:0000259" key="3">
    <source>
        <dbReference type="Pfam" id="PF02563"/>
    </source>
</evidence>
<dbReference type="EMBL" id="NPEV01000024">
    <property type="protein sequence ID" value="RAI26913.1"/>
    <property type="molecule type" value="Genomic_DNA"/>
</dbReference>
<name>A0A327JNG4_9HYPH</name>
<sequence>MQRSSDKKRRWPWLGAGIALAVAGCSQPSHVGNLELVSEGLSYQAQYRSDPDASRSADTASTRVNAEKCTLGTPSPDAALPRSVARDEERLSPGDLVEVNVAEDETFTGSYEVSQDGMLKLPYLRPVPAVGRSVSNVEESLVRALMASEFYRERPRVSVRLADVASARVHVAGAVFEPMAVAVGGATGDAIDKARQSAIGAAAGGRRLSGALQAAGGVRPDADLSRIVIRRGSKTMSVDLRSAIKGYAFSDPLLLEGDQIEVSSRGCFQEELMVPSSVTAPGVKVFMSNLSQPANANALSAIGKEARELRYGTRFIQALVGMNCVGGAKWTNAHRTAVLFSRNPITGKSIVIERSIEDLLRRADRDEYDPYLMPGDALACYDSTATNVIELARGFGTVSTSAALLLK</sequence>
<evidence type="ECO:0000313" key="5">
    <source>
        <dbReference type="Proteomes" id="UP000249299"/>
    </source>
</evidence>
<comment type="caution">
    <text evidence="4">The sequence shown here is derived from an EMBL/GenBank/DDBJ whole genome shotgun (WGS) entry which is preliminary data.</text>
</comment>
<dbReference type="OrthoDB" id="494751at2"/>
<dbReference type="RefSeq" id="WP_111434614.1">
    <property type="nucleotide sequence ID" value="NZ_JACIGG010000008.1"/>
</dbReference>
<evidence type="ECO:0000256" key="1">
    <source>
        <dbReference type="ARBA" id="ARBA00022729"/>
    </source>
</evidence>
<dbReference type="Gene3D" id="3.30.1950.10">
    <property type="entry name" value="wza like domain"/>
    <property type="match status" value="1"/>
</dbReference>
<dbReference type="InterPro" id="IPR003715">
    <property type="entry name" value="Poly_export_N"/>
</dbReference>
<evidence type="ECO:0000313" key="4">
    <source>
        <dbReference type="EMBL" id="RAI26913.1"/>
    </source>
</evidence>
<dbReference type="PANTHER" id="PTHR33619:SF3">
    <property type="entry name" value="POLYSACCHARIDE EXPORT PROTEIN GFCE-RELATED"/>
    <property type="match status" value="1"/>
</dbReference>
<dbReference type="PROSITE" id="PS51257">
    <property type="entry name" value="PROKAR_LIPOPROTEIN"/>
    <property type="match status" value="1"/>
</dbReference>
<feature type="domain" description="Polysaccharide export protein N-terminal" evidence="3">
    <location>
        <begin position="86"/>
        <end position="161"/>
    </location>
</feature>
<dbReference type="InterPro" id="IPR049712">
    <property type="entry name" value="Poly_export"/>
</dbReference>
<keyword evidence="5" id="KW-1185">Reference proteome</keyword>